<feature type="region of interest" description="Disordered" evidence="7">
    <location>
        <begin position="1"/>
        <end position="43"/>
    </location>
</feature>
<dbReference type="FunFam" id="2.20.25.80:FF:000006">
    <property type="entry name" value="WRKY transcription factor"/>
    <property type="match status" value="1"/>
</dbReference>
<evidence type="ECO:0000256" key="6">
    <source>
        <dbReference type="ARBA" id="ARBA00023242"/>
    </source>
</evidence>
<evidence type="ECO:0000256" key="5">
    <source>
        <dbReference type="ARBA" id="ARBA00023163"/>
    </source>
</evidence>
<feature type="region of interest" description="Disordered" evidence="7">
    <location>
        <begin position="254"/>
        <end position="288"/>
    </location>
</feature>
<dbReference type="EMBL" id="JACGWM010000007">
    <property type="protein sequence ID" value="KAL0362902.1"/>
    <property type="molecule type" value="Genomic_DNA"/>
</dbReference>
<dbReference type="PROSITE" id="PS50811">
    <property type="entry name" value="WRKY"/>
    <property type="match status" value="2"/>
</dbReference>
<dbReference type="AlphaFoldDB" id="A0AAW2Q553"/>
<evidence type="ECO:0000313" key="9">
    <source>
        <dbReference type="EMBL" id="KAL0362902.1"/>
    </source>
</evidence>
<keyword evidence="4" id="KW-0238">DNA-binding</keyword>
<feature type="domain" description="WRKY" evidence="8">
    <location>
        <begin position="450"/>
        <end position="477"/>
    </location>
</feature>
<dbReference type="PANTHER" id="PTHR31221">
    <property type="entry name" value="WRKY TRANSCRIPTION FACTOR PROTEIN 1-RELATED"/>
    <property type="match status" value="1"/>
</dbReference>
<dbReference type="SUPFAM" id="SSF118290">
    <property type="entry name" value="WRKY DNA-binding domain"/>
    <property type="match status" value="2"/>
</dbReference>
<keyword evidence="5" id="KW-0804">Transcription</keyword>
<reference evidence="9" key="1">
    <citation type="submission" date="2020-06" db="EMBL/GenBank/DDBJ databases">
        <authorList>
            <person name="Li T."/>
            <person name="Hu X."/>
            <person name="Zhang T."/>
            <person name="Song X."/>
            <person name="Zhang H."/>
            <person name="Dai N."/>
            <person name="Sheng W."/>
            <person name="Hou X."/>
            <person name="Wei L."/>
        </authorList>
    </citation>
    <scope>NUCLEOTIDE SEQUENCE</scope>
    <source>
        <strain evidence="9">KEN8</strain>
        <tissue evidence="9">Leaf</tissue>
    </source>
</reference>
<evidence type="ECO:0000256" key="7">
    <source>
        <dbReference type="SAM" id="MobiDB-lite"/>
    </source>
</evidence>
<reference evidence="9" key="2">
    <citation type="journal article" date="2024" name="Plant">
        <title>Genomic evolution and insights into agronomic trait innovations of Sesamum species.</title>
        <authorList>
            <person name="Miao H."/>
            <person name="Wang L."/>
            <person name="Qu L."/>
            <person name="Liu H."/>
            <person name="Sun Y."/>
            <person name="Le M."/>
            <person name="Wang Q."/>
            <person name="Wei S."/>
            <person name="Zheng Y."/>
            <person name="Lin W."/>
            <person name="Duan Y."/>
            <person name="Cao H."/>
            <person name="Xiong S."/>
            <person name="Wang X."/>
            <person name="Wei L."/>
            <person name="Li C."/>
            <person name="Ma Q."/>
            <person name="Ju M."/>
            <person name="Zhao R."/>
            <person name="Li G."/>
            <person name="Mu C."/>
            <person name="Tian Q."/>
            <person name="Mei H."/>
            <person name="Zhang T."/>
            <person name="Gao T."/>
            <person name="Zhang H."/>
        </authorList>
    </citation>
    <scope>NUCLEOTIDE SEQUENCE</scope>
    <source>
        <strain evidence="9">KEN8</strain>
    </source>
</reference>
<dbReference type="GO" id="GO:0005634">
    <property type="term" value="C:nucleus"/>
    <property type="evidence" value="ECO:0007669"/>
    <property type="project" value="UniProtKB-SubCell"/>
</dbReference>
<evidence type="ECO:0000256" key="3">
    <source>
        <dbReference type="ARBA" id="ARBA00023015"/>
    </source>
</evidence>
<comment type="subcellular location">
    <subcellularLocation>
        <location evidence="1">Nucleus</location>
    </subcellularLocation>
</comment>
<keyword evidence="2" id="KW-0677">Repeat</keyword>
<name>A0AAW2Q553_9LAMI</name>
<evidence type="ECO:0000256" key="1">
    <source>
        <dbReference type="ARBA" id="ARBA00004123"/>
    </source>
</evidence>
<dbReference type="SUPFAM" id="SSF56399">
    <property type="entry name" value="ADP-ribosylation"/>
    <property type="match status" value="1"/>
</dbReference>
<dbReference type="Gene3D" id="2.20.25.80">
    <property type="entry name" value="WRKY domain"/>
    <property type="match status" value="2"/>
</dbReference>
<dbReference type="GO" id="GO:0003700">
    <property type="term" value="F:DNA-binding transcription factor activity"/>
    <property type="evidence" value="ECO:0007669"/>
    <property type="project" value="InterPro"/>
</dbReference>
<dbReference type="InterPro" id="IPR036576">
    <property type="entry name" value="WRKY_dom_sf"/>
</dbReference>
<dbReference type="InterPro" id="IPR044810">
    <property type="entry name" value="WRKY_plant"/>
</dbReference>
<organism evidence="9">
    <name type="scientific">Sesamum calycinum</name>
    <dbReference type="NCBI Taxonomy" id="2727403"/>
    <lineage>
        <taxon>Eukaryota</taxon>
        <taxon>Viridiplantae</taxon>
        <taxon>Streptophyta</taxon>
        <taxon>Embryophyta</taxon>
        <taxon>Tracheophyta</taxon>
        <taxon>Spermatophyta</taxon>
        <taxon>Magnoliopsida</taxon>
        <taxon>eudicotyledons</taxon>
        <taxon>Gunneridae</taxon>
        <taxon>Pentapetalae</taxon>
        <taxon>asterids</taxon>
        <taxon>lamiids</taxon>
        <taxon>Lamiales</taxon>
        <taxon>Pedaliaceae</taxon>
        <taxon>Sesamum</taxon>
    </lineage>
</organism>
<dbReference type="SMART" id="SM00774">
    <property type="entry name" value="WRKY"/>
    <property type="match status" value="2"/>
</dbReference>
<keyword evidence="6" id="KW-0539">Nucleus</keyword>
<gene>
    <name evidence="9" type="ORF">Scaly_1245400</name>
</gene>
<dbReference type="Gene3D" id="3.90.228.10">
    <property type="match status" value="1"/>
</dbReference>
<evidence type="ECO:0000256" key="2">
    <source>
        <dbReference type="ARBA" id="ARBA00022737"/>
    </source>
</evidence>
<accession>A0AAW2Q553</accession>
<dbReference type="GO" id="GO:0043565">
    <property type="term" value="F:sequence-specific DNA binding"/>
    <property type="evidence" value="ECO:0007669"/>
    <property type="project" value="InterPro"/>
</dbReference>
<comment type="caution">
    <text evidence="9">The sequence shown here is derived from an EMBL/GenBank/DDBJ whole genome shotgun (WGS) entry which is preliminary data.</text>
</comment>
<proteinExistence type="predicted"/>
<evidence type="ECO:0000259" key="8">
    <source>
        <dbReference type="PROSITE" id="PS50811"/>
    </source>
</evidence>
<feature type="compositionally biased region" description="Polar residues" evidence="7">
    <location>
        <begin position="7"/>
        <end position="29"/>
    </location>
</feature>
<feature type="compositionally biased region" description="Polar residues" evidence="7">
    <location>
        <begin position="254"/>
        <end position="268"/>
    </location>
</feature>
<feature type="domain" description="WRKY" evidence="8">
    <location>
        <begin position="281"/>
        <end position="345"/>
    </location>
</feature>
<dbReference type="Pfam" id="PF03106">
    <property type="entry name" value="WRKY"/>
    <property type="match status" value="2"/>
</dbReference>
<keyword evidence="3" id="KW-0805">Transcription regulation</keyword>
<sequence>MEDSHSLPHTSFSRPQHSPSANAAPQLTSAHDHLTDAPGSSNGAKYRLMSPAKLPISRSTCITIPPGLSPTSFLESPVLLSNIKGIFALVLFASVAREIQIRIRCQVCLCWLLNIAAKVSNIGKNENPAFMLTSKRGVKLTSAEPSPTTGSFFKPQLMQGSGENAALSLQKHFSSGNTIDERTSSSFEFRFHTGANSTLGVSSAGLAIPVGLNRNGPVIHQDQRHTQQSSAPSSLASQSIAVGIHDSSLCSTTDELNQAGQSNTGIQASSSDHKDSISSVSAERTSDDGYNWRKYGQKLVKGSEFPRSYYKCTYPNCEVKKIFERSPSGQITEIVYKGSHDHPKPQAARRHNPGALLSIQEDKLDRDLSFTGQEDKLNTNNMEQNCSPALSPLQANEDGVDGSGSQFQAINDDVEEDDPFLKRRKMEDSIDVTPIVKPIREPRVVVQTVSEVDILDDGYRWRKYGQKVVRGNPNPRNNTHEFAATAPYGGAPKIRPQESSSISLDLGVGIGHVAENRTNEQGQALDAEAAQSQIAPNNSSTTAVQASQIPACYGIVNGGLNLYGNRENRVEEMNSIWISLKENIKCGSKMTDVARLPEKMARRKSSTSAERNRLTDEHESLLLQLKFRHYPIRSRFQELEIGDSSRNVILMIYRASSANPTKCSRKIKRVLKVKNSPDIIEEFEKYRETVKSTSYEHHPRSMVDGNEILQFYGTTISCCGRKTQLVSELCRDPTCRVCRIIQSGFNTYYNIQHGIRLSMSSEEMSEDLSTVVKNKNADKAVIICRTIAGRVMDVEGGECESVGDGLCVKPQSLVLRNPTAVLPCFVIVFDSI</sequence>
<dbReference type="InterPro" id="IPR003657">
    <property type="entry name" value="WRKY_dom"/>
</dbReference>
<dbReference type="PANTHER" id="PTHR31221:SF360">
    <property type="entry name" value="WRKY DOMAIN-CONTAINING PROTEIN"/>
    <property type="match status" value="1"/>
</dbReference>
<protein>
    <submittedName>
        <fullName evidence="9">WRKY transcription factor 20</fullName>
    </submittedName>
</protein>
<evidence type="ECO:0000256" key="4">
    <source>
        <dbReference type="ARBA" id="ARBA00023125"/>
    </source>
</evidence>